<evidence type="ECO:0000256" key="4">
    <source>
        <dbReference type="ARBA" id="ARBA00022679"/>
    </source>
</evidence>
<evidence type="ECO:0000256" key="6">
    <source>
        <dbReference type="ARBA" id="ARBA00023012"/>
    </source>
</evidence>
<dbReference type="CDD" id="cd00082">
    <property type="entry name" value="HisKA"/>
    <property type="match status" value="1"/>
</dbReference>
<dbReference type="OrthoDB" id="8127at2157"/>
<dbReference type="SUPFAM" id="SSF47384">
    <property type="entry name" value="Homodimeric domain of signal transducing histidine kinase"/>
    <property type="match status" value="1"/>
</dbReference>
<dbReference type="InterPro" id="IPR005467">
    <property type="entry name" value="His_kinase_dom"/>
</dbReference>
<protein>
    <recommendedName>
        <fullName evidence="2">histidine kinase</fullName>
        <ecNumber evidence="2">2.7.13.3</ecNumber>
    </recommendedName>
</protein>
<evidence type="ECO:0000259" key="7">
    <source>
        <dbReference type="PROSITE" id="PS50109"/>
    </source>
</evidence>
<proteinExistence type="predicted"/>
<dbReference type="InterPro" id="IPR003594">
    <property type="entry name" value="HATPase_dom"/>
</dbReference>
<dbReference type="InterPro" id="IPR036890">
    <property type="entry name" value="HATPase_C_sf"/>
</dbReference>
<dbReference type="EMBL" id="MWPH01000002">
    <property type="protein sequence ID" value="OVE85122.1"/>
    <property type="molecule type" value="Genomic_DNA"/>
</dbReference>
<dbReference type="Pfam" id="PF00512">
    <property type="entry name" value="HisKA"/>
    <property type="match status" value="1"/>
</dbReference>
<dbReference type="InterPro" id="IPR003661">
    <property type="entry name" value="HisK_dim/P_dom"/>
</dbReference>
<sequence length="334" mass="36673">MTTETTNTVQLLVADEANRNALEGLLEDQFTVSTVMDELIGDLYLVDDRAFSQYHDRLERLDSGADPSFTPIVLIRRTETTVDESLLTAPGDDRPLIDDVVDAPVQQQILIRRLSNLLAHRSQFNQLVAQNNRLDEFASVVSHDLRNPLNVAIGYLESIQDDYDDSRLAEIEHSHERMEALIDDLLTIARDGGAVDDIQAVDLAALAETCWRTVDSPEATLRTETTSHLAADPSRLKQLLENLMKNAVTHGGDTVTVTIGDLEDGFYVSDDGAGIPQSERDQIFDAGYSGTSDGTGLGLNIVSKVINGHDWEVTVTESNSGGARFEISTDYSSH</sequence>
<dbReference type="InterPro" id="IPR050736">
    <property type="entry name" value="Sensor_HK_Regulatory"/>
</dbReference>
<evidence type="ECO:0000256" key="2">
    <source>
        <dbReference type="ARBA" id="ARBA00012438"/>
    </source>
</evidence>
<dbReference type="Gene3D" id="3.30.565.10">
    <property type="entry name" value="Histidine kinase-like ATPase, C-terminal domain"/>
    <property type="match status" value="1"/>
</dbReference>
<dbReference type="PANTHER" id="PTHR43711:SF1">
    <property type="entry name" value="HISTIDINE KINASE 1"/>
    <property type="match status" value="1"/>
</dbReference>
<dbReference type="InterPro" id="IPR004358">
    <property type="entry name" value="Sig_transdc_His_kin-like_C"/>
</dbReference>
<evidence type="ECO:0000256" key="3">
    <source>
        <dbReference type="ARBA" id="ARBA00022553"/>
    </source>
</evidence>
<dbReference type="InterPro" id="IPR036097">
    <property type="entry name" value="HisK_dim/P_sf"/>
</dbReference>
<keyword evidence="9" id="KW-1185">Reference proteome</keyword>
<comment type="catalytic activity">
    <reaction evidence="1">
        <text>ATP + protein L-histidine = ADP + protein N-phospho-L-histidine.</text>
        <dbReference type="EC" id="2.7.13.3"/>
    </reaction>
</comment>
<reference evidence="8 9" key="1">
    <citation type="submission" date="2017-02" db="EMBL/GenBank/DDBJ databases">
        <title>Natronthermophilus aegyptiacus gen. nov.,sp. nov., an aerobic, extremely halophilic alkalithermophilic archaeon isolated from the athalassohaline Wadi An Natrun, Egypt.</title>
        <authorList>
            <person name="Zhao B."/>
        </authorList>
    </citation>
    <scope>NUCLEOTIDE SEQUENCE [LARGE SCALE GENOMIC DNA]</scope>
    <source>
        <strain evidence="8 9">CGMCC 1.3597</strain>
    </source>
</reference>
<keyword evidence="5 8" id="KW-0418">Kinase</keyword>
<dbReference type="SMART" id="SM00387">
    <property type="entry name" value="HATPase_c"/>
    <property type="match status" value="1"/>
</dbReference>
<evidence type="ECO:0000256" key="5">
    <source>
        <dbReference type="ARBA" id="ARBA00022777"/>
    </source>
</evidence>
<organism evidence="8 9">
    <name type="scientific">Natronolimnobius baerhuensis</name>
    <dbReference type="NCBI Taxonomy" id="253108"/>
    <lineage>
        <taxon>Archaea</taxon>
        <taxon>Methanobacteriati</taxon>
        <taxon>Methanobacteriota</taxon>
        <taxon>Stenosarchaea group</taxon>
        <taxon>Halobacteria</taxon>
        <taxon>Halobacteriales</taxon>
        <taxon>Natrialbaceae</taxon>
        <taxon>Natronolimnobius</taxon>
    </lineage>
</organism>
<keyword evidence="3" id="KW-0597">Phosphoprotein</keyword>
<feature type="domain" description="Histidine kinase" evidence="7">
    <location>
        <begin position="140"/>
        <end position="333"/>
    </location>
</feature>
<dbReference type="GO" id="GO:0000155">
    <property type="term" value="F:phosphorelay sensor kinase activity"/>
    <property type="evidence" value="ECO:0007669"/>
    <property type="project" value="InterPro"/>
</dbReference>
<dbReference type="SUPFAM" id="SSF55874">
    <property type="entry name" value="ATPase domain of HSP90 chaperone/DNA topoisomerase II/histidine kinase"/>
    <property type="match status" value="1"/>
</dbReference>
<dbReference type="AlphaFoldDB" id="A0A202EA52"/>
<dbReference type="Gene3D" id="1.10.287.130">
    <property type="match status" value="1"/>
</dbReference>
<evidence type="ECO:0000256" key="1">
    <source>
        <dbReference type="ARBA" id="ARBA00000085"/>
    </source>
</evidence>
<dbReference type="Pfam" id="PF02518">
    <property type="entry name" value="HATPase_c"/>
    <property type="match status" value="1"/>
</dbReference>
<keyword evidence="4" id="KW-0808">Transferase</keyword>
<accession>A0A202EA52</accession>
<dbReference type="SMART" id="SM00388">
    <property type="entry name" value="HisKA"/>
    <property type="match status" value="1"/>
</dbReference>
<gene>
    <name evidence="8" type="ORF">B2G88_12325</name>
</gene>
<evidence type="ECO:0000313" key="9">
    <source>
        <dbReference type="Proteomes" id="UP000196084"/>
    </source>
</evidence>
<dbReference type="PROSITE" id="PS50109">
    <property type="entry name" value="HIS_KIN"/>
    <property type="match status" value="1"/>
</dbReference>
<dbReference type="EC" id="2.7.13.3" evidence="2"/>
<comment type="caution">
    <text evidence="8">The sequence shown here is derived from an EMBL/GenBank/DDBJ whole genome shotgun (WGS) entry which is preliminary data.</text>
</comment>
<dbReference type="PANTHER" id="PTHR43711">
    <property type="entry name" value="TWO-COMPONENT HISTIDINE KINASE"/>
    <property type="match status" value="1"/>
</dbReference>
<name>A0A202EA52_9EURY</name>
<evidence type="ECO:0000313" key="8">
    <source>
        <dbReference type="EMBL" id="OVE85122.1"/>
    </source>
</evidence>
<keyword evidence="6" id="KW-0902">Two-component regulatory system</keyword>
<dbReference type="PRINTS" id="PR00344">
    <property type="entry name" value="BCTRLSENSOR"/>
</dbReference>
<dbReference type="Proteomes" id="UP000196084">
    <property type="component" value="Unassembled WGS sequence"/>
</dbReference>
<dbReference type="RefSeq" id="WP_054863895.1">
    <property type="nucleotide sequence ID" value="NZ_MWPH01000002.1"/>
</dbReference>
<dbReference type="CDD" id="cd00075">
    <property type="entry name" value="HATPase"/>
    <property type="match status" value="1"/>
</dbReference>